<comment type="caution">
    <text evidence="2">The sequence shown here is derived from an EMBL/GenBank/DDBJ whole genome shotgun (WGS) entry which is preliminary data.</text>
</comment>
<feature type="transmembrane region" description="Helical" evidence="1">
    <location>
        <begin position="44"/>
        <end position="66"/>
    </location>
</feature>
<feature type="transmembrane region" description="Helical" evidence="1">
    <location>
        <begin position="91"/>
        <end position="110"/>
    </location>
</feature>
<sequence>MTNGEYFFLVFLGTIAVTRLLLVSRKMTKPTIRGFRLRHYMYGIVLVVFAFLFDNLIVYAIGWGLLADEVPLILIKGPGHLDEHWQGCEDYYTPWCVSGVLILIFVVYLFRDAIARLI</sequence>
<keyword evidence="1" id="KW-0472">Membrane</keyword>
<protein>
    <submittedName>
        <fullName evidence="2">Uncharacterized protein</fullName>
    </submittedName>
</protein>
<dbReference type="EMBL" id="MHQI01000030">
    <property type="protein sequence ID" value="OGZ99956.1"/>
    <property type="molecule type" value="Genomic_DNA"/>
</dbReference>
<accession>A0A1G2KKH8</accession>
<proteinExistence type="predicted"/>
<evidence type="ECO:0000313" key="3">
    <source>
        <dbReference type="Proteomes" id="UP000179023"/>
    </source>
</evidence>
<evidence type="ECO:0000256" key="1">
    <source>
        <dbReference type="SAM" id="Phobius"/>
    </source>
</evidence>
<dbReference type="AlphaFoldDB" id="A0A1G2KKH8"/>
<dbReference type="Proteomes" id="UP000179023">
    <property type="component" value="Unassembled WGS sequence"/>
</dbReference>
<dbReference type="STRING" id="1802270.A3C07_02920"/>
<name>A0A1G2KKH8_9BACT</name>
<feature type="transmembrane region" description="Helical" evidence="1">
    <location>
        <begin position="6"/>
        <end position="23"/>
    </location>
</feature>
<reference evidence="2 3" key="1">
    <citation type="journal article" date="2016" name="Nat. Commun.">
        <title>Thousands of microbial genomes shed light on interconnected biogeochemical processes in an aquifer system.</title>
        <authorList>
            <person name="Anantharaman K."/>
            <person name="Brown C.T."/>
            <person name="Hug L.A."/>
            <person name="Sharon I."/>
            <person name="Castelle C.J."/>
            <person name="Probst A.J."/>
            <person name="Thomas B.C."/>
            <person name="Singh A."/>
            <person name="Wilkins M.J."/>
            <person name="Karaoz U."/>
            <person name="Brodie E.L."/>
            <person name="Williams K.H."/>
            <person name="Hubbard S.S."/>
            <person name="Banfield J.F."/>
        </authorList>
    </citation>
    <scope>NUCLEOTIDE SEQUENCE [LARGE SCALE GENOMIC DNA]</scope>
</reference>
<gene>
    <name evidence="2" type="ORF">A3C07_02920</name>
</gene>
<organism evidence="2 3">
    <name type="scientific">Candidatus Sungbacteria bacterium RIFCSPHIGHO2_02_FULL_47_11</name>
    <dbReference type="NCBI Taxonomy" id="1802270"/>
    <lineage>
        <taxon>Bacteria</taxon>
        <taxon>Candidatus Sungiibacteriota</taxon>
    </lineage>
</organism>
<keyword evidence="1" id="KW-0812">Transmembrane</keyword>
<keyword evidence="1" id="KW-1133">Transmembrane helix</keyword>
<evidence type="ECO:0000313" key="2">
    <source>
        <dbReference type="EMBL" id="OGZ99956.1"/>
    </source>
</evidence>